<accession>K0R6P9</accession>
<name>K0R6P9_THAOC</name>
<evidence type="ECO:0000256" key="1">
    <source>
        <dbReference type="SAM" id="MobiDB-lite"/>
    </source>
</evidence>
<dbReference type="Proteomes" id="UP000266841">
    <property type="component" value="Unassembled WGS sequence"/>
</dbReference>
<gene>
    <name evidence="2" type="ORF">THAOC_32645</name>
</gene>
<evidence type="ECO:0000313" key="3">
    <source>
        <dbReference type="Proteomes" id="UP000266841"/>
    </source>
</evidence>
<feature type="region of interest" description="Disordered" evidence="1">
    <location>
        <begin position="1"/>
        <end position="41"/>
    </location>
</feature>
<comment type="caution">
    <text evidence="2">The sequence shown here is derived from an EMBL/GenBank/DDBJ whole genome shotgun (WGS) entry which is preliminary data.</text>
</comment>
<evidence type="ECO:0000313" key="2">
    <source>
        <dbReference type="EMBL" id="EJK48545.1"/>
    </source>
</evidence>
<protein>
    <submittedName>
        <fullName evidence="2">Uncharacterized protein</fullName>
    </submittedName>
</protein>
<keyword evidence="3" id="KW-1185">Reference proteome</keyword>
<proteinExistence type="predicted"/>
<organism evidence="2 3">
    <name type="scientific">Thalassiosira oceanica</name>
    <name type="common">Marine diatom</name>
    <dbReference type="NCBI Taxonomy" id="159749"/>
    <lineage>
        <taxon>Eukaryota</taxon>
        <taxon>Sar</taxon>
        <taxon>Stramenopiles</taxon>
        <taxon>Ochrophyta</taxon>
        <taxon>Bacillariophyta</taxon>
        <taxon>Coscinodiscophyceae</taxon>
        <taxon>Thalassiosirophycidae</taxon>
        <taxon>Thalassiosirales</taxon>
        <taxon>Thalassiosiraceae</taxon>
        <taxon>Thalassiosira</taxon>
    </lineage>
</organism>
<sequence>MSTPSFKSQPIPPHRTPTLGELSGSCDHDGGPRSPALTSDGLDGLHDVHALDNASENAVLAVKPCRLRGAQKELGTIGVRPSIGHGPEGSWMDFPPVPVEFANVKQTLASNQSIVMIFKLTVVVGEVTSLAHEARNDSMERRALESESLLS</sequence>
<reference evidence="2 3" key="1">
    <citation type="journal article" date="2012" name="Genome Biol.">
        <title>Genome and low-iron response of an oceanic diatom adapted to chronic iron limitation.</title>
        <authorList>
            <person name="Lommer M."/>
            <person name="Specht M."/>
            <person name="Roy A.S."/>
            <person name="Kraemer L."/>
            <person name="Andreson R."/>
            <person name="Gutowska M.A."/>
            <person name="Wolf J."/>
            <person name="Bergner S.V."/>
            <person name="Schilhabel M.B."/>
            <person name="Klostermeier U.C."/>
            <person name="Beiko R.G."/>
            <person name="Rosenstiel P."/>
            <person name="Hippler M."/>
            <person name="Laroche J."/>
        </authorList>
    </citation>
    <scope>NUCLEOTIDE SEQUENCE [LARGE SCALE GENOMIC DNA]</scope>
    <source>
        <strain evidence="2 3">CCMP1005</strain>
    </source>
</reference>
<dbReference type="AlphaFoldDB" id="K0R6P9"/>
<dbReference type="EMBL" id="AGNL01045717">
    <property type="protein sequence ID" value="EJK48545.1"/>
    <property type="molecule type" value="Genomic_DNA"/>
</dbReference>